<dbReference type="SUPFAM" id="SSF46785">
    <property type="entry name" value="Winged helix' DNA-binding domain"/>
    <property type="match status" value="1"/>
</dbReference>
<evidence type="ECO:0000313" key="8">
    <source>
        <dbReference type="Proteomes" id="UP000198992"/>
    </source>
</evidence>
<dbReference type="OrthoDB" id="5297263at2"/>
<dbReference type="PANTHER" id="PTHR30419">
    <property type="entry name" value="HTH-TYPE TRANSCRIPTIONAL REGULATOR YBHD"/>
    <property type="match status" value="1"/>
</dbReference>
<dbReference type="InterPro" id="IPR036388">
    <property type="entry name" value="WH-like_DNA-bd_sf"/>
</dbReference>
<proteinExistence type="inferred from homology"/>
<dbReference type="Gene3D" id="1.10.10.10">
    <property type="entry name" value="Winged helix-like DNA-binding domain superfamily/Winged helix DNA-binding domain"/>
    <property type="match status" value="1"/>
</dbReference>
<dbReference type="PROSITE" id="PS50931">
    <property type="entry name" value="HTH_LYSR"/>
    <property type="match status" value="1"/>
</dbReference>
<evidence type="ECO:0000256" key="4">
    <source>
        <dbReference type="ARBA" id="ARBA00023125"/>
    </source>
</evidence>
<dbReference type="InterPro" id="IPR036390">
    <property type="entry name" value="WH_DNA-bd_sf"/>
</dbReference>
<evidence type="ECO:0000256" key="2">
    <source>
        <dbReference type="ARBA" id="ARBA00009437"/>
    </source>
</evidence>
<dbReference type="Pfam" id="PF00126">
    <property type="entry name" value="HTH_1"/>
    <property type="match status" value="1"/>
</dbReference>
<accession>A0A1H4X544</accession>
<dbReference type="GO" id="GO:0003677">
    <property type="term" value="F:DNA binding"/>
    <property type="evidence" value="ECO:0007669"/>
    <property type="project" value="UniProtKB-KW"/>
</dbReference>
<dbReference type="Proteomes" id="UP000198992">
    <property type="component" value="Unassembled WGS sequence"/>
</dbReference>
<dbReference type="Gene3D" id="3.40.190.290">
    <property type="match status" value="1"/>
</dbReference>
<dbReference type="PANTHER" id="PTHR30419:SF8">
    <property type="entry name" value="NITROGEN ASSIMILATION TRANSCRIPTIONAL ACTIVATOR-RELATED"/>
    <property type="match status" value="1"/>
</dbReference>
<dbReference type="Pfam" id="PF03466">
    <property type="entry name" value="LysR_substrate"/>
    <property type="match status" value="1"/>
</dbReference>
<comment type="function">
    <text evidence="1">NodD regulates the expression of the nodABCFE genes which encode other nodulation proteins. NodD is also a negative regulator of its own expression. Binds flavonoids as inducers.</text>
</comment>
<evidence type="ECO:0000256" key="5">
    <source>
        <dbReference type="ARBA" id="ARBA00023163"/>
    </source>
</evidence>
<dbReference type="SUPFAM" id="SSF53850">
    <property type="entry name" value="Periplasmic binding protein-like II"/>
    <property type="match status" value="1"/>
</dbReference>
<dbReference type="InterPro" id="IPR000847">
    <property type="entry name" value="LysR_HTH_N"/>
</dbReference>
<dbReference type="AlphaFoldDB" id="A0A1H4X544"/>
<dbReference type="InterPro" id="IPR050950">
    <property type="entry name" value="HTH-type_LysR_regulators"/>
</dbReference>
<evidence type="ECO:0000313" key="7">
    <source>
        <dbReference type="EMBL" id="SED00655.1"/>
    </source>
</evidence>
<dbReference type="GO" id="GO:0003700">
    <property type="term" value="F:DNA-binding transcription factor activity"/>
    <property type="evidence" value="ECO:0007669"/>
    <property type="project" value="InterPro"/>
</dbReference>
<reference evidence="7 8" key="1">
    <citation type="submission" date="2016-10" db="EMBL/GenBank/DDBJ databases">
        <authorList>
            <person name="de Groot N.N."/>
        </authorList>
    </citation>
    <scope>NUCLEOTIDE SEQUENCE [LARGE SCALE GENOMIC DNA]</scope>
    <source>
        <strain evidence="7 8">MT12</strain>
    </source>
</reference>
<name>A0A1H4X544_9BRAD</name>
<comment type="similarity">
    <text evidence="2">Belongs to the LysR transcriptional regulatory family.</text>
</comment>
<protein>
    <submittedName>
        <fullName evidence="7">Transcriptional regulator, LysR family</fullName>
    </submittedName>
</protein>
<dbReference type="InterPro" id="IPR005119">
    <property type="entry name" value="LysR_subst-bd"/>
</dbReference>
<feature type="domain" description="HTH lysR-type" evidence="6">
    <location>
        <begin position="9"/>
        <end position="61"/>
    </location>
</feature>
<evidence type="ECO:0000259" key="6">
    <source>
        <dbReference type="PROSITE" id="PS50931"/>
    </source>
</evidence>
<keyword evidence="3" id="KW-0805">Transcription regulation</keyword>
<dbReference type="GO" id="GO:0005829">
    <property type="term" value="C:cytosol"/>
    <property type="evidence" value="ECO:0007669"/>
    <property type="project" value="TreeGrafter"/>
</dbReference>
<dbReference type="EMBL" id="FNTH01000001">
    <property type="protein sequence ID" value="SED00655.1"/>
    <property type="molecule type" value="Genomic_DNA"/>
</dbReference>
<organism evidence="7 8">
    <name type="scientific">Bradyrhizobium erythrophlei</name>
    <dbReference type="NCBI Taxonomy" id="1437360"/>
    <lineage>
        <taxon>Bacteria</taxon>
        <taxon>Pseudomonadati</taxon>
        <taxon>Pseudomonadota</taxon>
        <taxon>Alphaproteobacteria</taxon>
        <taxon>Hyphomicrobiales</taxon>
        <taxon>Nitrobacteraceae</taxon>
        <taxon>Bradyrhizobium</taxon>
    </lineage>
</organism>
<keyword evidence="4" id="KW-0238">DNA-binding</keyword>
<keyword evidence="5" id="KW-0804">Transcription</keyword>
<evidence type="ECO:0000256" key="1">
    <source>
        <dbReference type="ARBA" id="ARBA00003502"/>
    </source>
</evidence>
<evidence type="ECO:0000256" key="3">
    <source>
        <dbReference type="ARBA" id="ARBA00023015"/>
    </source>
</evidence>
<gene>
    <name evidence="7" type="ORF">SAMN05444164_3381</name>
</gene>
<sequence>MREPSHSRLRYFEAVCRHGTIRGAADQLNTAPSVITRQIALLETELGLKLFERQARGMKLNDAATHLLDYWRSCQAHRQQLSERLEAIERLDEGHVRIVLSEGYVDHLIEHIVGPFCAQHPKLSIAIDPLPVLDIMNQVGEDAAHIGLAYNPQADPRIQFVASVPAPARLLVRVDHPLTRQRRPITVGQLAEFPFASMPRGYGVSQLIDALEYSEHVKLRPTFISSSVLALRRYVRATQGVAILGAGVAAAAEVARGEVVMLDIDHAICAKAKLRLIARRARPLSPAAARLLSNMRSRLASFGIAPGRLP</sequence>